<accession>A0A7C9D6C0</accession>
<protein>
    <submittedName>
        <fullName evidence="2">Uncharacterized protein</fullName>
    </submittedName>
</protein>
<feature type="transmembrane region" description="Helical" evidence="1">
    <location>
        <begin position="118"/>
        <end position="139"/>
    </location>
</feature>
<reference evidence="2" key="1">
    <citation type="journal article" date="2013" name="J. Plant Res.">
        <title>Effect of fungi and light on seed germination of three Opuntia species from semiarid lands of central Mexico.</title>
        <authorList>
            <person name="Delgado-Sanchez P."/>
            <person name="Jimenez-Bremont J.F."/>
            <person name="Guerrero-Gonzalez Mde L."/>
            <person name="Flores J."/>
        </authorList>
    </citation>
    <scope>NUCLEOTIDE SEQUENCE</scope>
    <source>
        <tissue evidence="2">Cladode</tissue>
    </source>
</reference>
<proteinExistence type="predicted"/>
<organism evidence="2">
    <name type="scientific">Opuntia streptacantha</name>
    <name type="common">Prickly pear cactus</name>
    <name type="synonym">Opuntia cardona</name>
    <dbReference type="NCBI Taxonomy" id="393608"/>
    <lineage>
        <taxon>Eukaryota</taxon>
        <taxon>Viridiplantae</taxon>
        <taxon>Streptophyta</taxon>
        <taxon>Embryophyta</taxon>
        <taxon>Tracheophyta</taxon>
        <taxon>Spermatophyta</taxon>
        <taxon>Magnoliopsida</taxon>
        <taxon>eudicotyledons</taxon>
        <taxon>Gunneridae</taxon>
        <taxon>Pentapetalae</taxon>
        <taxon>Caryophyllales</taxon>
        <taxon>Cactineae</taxon>
        <taxon>Cactaceae</taxon>
        <taxon>Opuntioideae</taxon>
        <taxon>Opuntia</taxon>
    </lineage>
</organism>
<keyword evidence="1" id="KW-1133">Transmembrane helix</keyword>
<dbReference type="EMBL" id="GISG01074969">
    <property type="protein sequence ID" value="MBA4630748.1"/>
    <property type="molecule type" value="Transcribed_RNA"/>
</dbReference>
<keyword evidence="1" id="KW-0472">Membrane</keyword>
<sequence>MTTVSPLSVSSSINTFHCNPIHIQKCYLLPKTPQPIKFFCLKCTKFGAVYQNWFKTNKWEGGKTFLLSLRMSKDGNLWGEVGKKREKRAVKVRFKQGFGFNGGGGGRERRDNGTTARVLGNLALAVGLTYLAMTGQLGWVLDAIVSLWLLAFIVPIVGIAAFLWWAGRDMIQGTCPNCGNAFQVFKSSLNDELQLCPFCSQPFSVEGTEFVKEPIKFSSERATGFGRTFDDLSPWSRKGKDATTAVVDVEAEVKDAE</sequence>
<name>A0A7C9D6C0_OPUST</name>
<reference evidence="2" key="2">
    <citation type="submission" date="2020-07" db="EMBL/GenBank/DDBJ databases">
        <authorList>
            <person name="Vera ALvarez R."/>
            <person name="Arias-Moreno D.M."/>
            <person name="Jimenez-Jacinto V."/>
            <person name="Jimenez-Bremont J.F."/>
            <person name="Swaminathan K."/>
            <person name="Moose S.P."/>
            <person name="Guerrero-Gonzalez M.L."/>
            <person name="Marino-Ramirez L."/>
            <person name="Landsman D."/>
            <person name="Rodriguez-Kessler M."/>
            <person name="Delgado-Sanchez P."/>
        </authorList>
    </citation>
    <scope>NUCLEOTIDE SEQUENCE</scope>
    <source>
        <tissue evidence="2">Cladode</tissue>
    </source>
</reference>
<keyword evidence="1" id="KW-0812">Transmembrane</keyword>
<evidence type="ECO:0000256" key="1">
    <source>
        <dbReference type="SAM" id="Phobius"/>
    </source>
</evidence>
<feature type="transmembrane region" description="Helical" evidence="1">
    <location>
        <begin position="145"/>
        <end position="166"/>
    </location>
</feature>
<dbReference type="PANTHER" id="PTHR36785">
    <property type="entry name" value="OS05G0502500 PROTEIN"/>
    <property type="match status" value="1"/>
</dbReference>
<dbReference type="AlphaFoldDB" id="A0A7C9D6C0"/>
<dbReference type="PANTHER" id="PTHR36785:SF1">
    <property type="entry name" value="OS05G0502500 PROTEIN"/>
    <property type="match status" value="1"/>
</dbReference>
<evidence type="ECO:0000313" key="2">
    <source>
        <dbReference type="EMBL" id="MBA4630748.1"/>
    </source>
</evidence>